<keyword evidence="2" id="KW-1185">Reference proteome</keyword>
<reference evidence="1 2" key="1">
    <citation type="journal article" date="2018" name="Evol. Lett.">
        <title>Horizontal gene cluster transfer increased hallucinogenic mushroom diversity.</title>
        <authorList>
            <person name="Reynolds H.T."/>
            <person name="Vijayakumar V."/>
            <person name="Gluck-Thaler E."/>
            <person name="Korotkin H.B."/>
            <person name="Matheny P.B."/>
            <person name="Slot J.C."/>
        </authorList>
    </citation>
    <scope>NUCLEOTIDE SEQUENCE [LARGE SCALE GENOMIC DNA]</scope>
    <source>
        <strain evidence="1 2">SRW20</strain>
    </source>
</reference>
<gene>
    <name evidence="1" type="ORF">CVT26_001644</name>
</gene>
<comment type="caution">
    <text evidence="1">The sequence shown here is derived from an EMBL/GenBank/DDBJ whole genome shotgun (WGS) entry which is preliminary data.</text>
</comment>
<dbReference type="Proteomes" id="UP000284706">
    <property type="component" value="Unassembled WGS sequence"/>
</dbReference>
<dbReference type="AlphaFoldDB" id="A0A409VU07"/>
<sequence>MYTLNASKVIEPKFAFRSLSVDEKANSGIITQIHMEEIKVSGLSPENGRLQSMLNVFLLRSLRVEDEVYNDMRVSKINSIIEVQINLFEFCTQLSEEHEHSRTTLQIA</sequence>
<evidence type="ECO:0000313" key="1">
    <source>
        <dbReference type="EMBL" id="PPQ69727.1"/>
    </source>
</evidence>
<protein>
    <submittedName>
        <fullName evidence="1">Uncharacterized protein</fullName>
    </submittedName>
</protein>
<organism evidence="1 2">
    <name type="scientific">Gymnopilus dilepis</name>
    <dbReference type="NCBI Taxonomy" id="231916"/>
    <lineage>
        <taxon>Eukaryota</taxon>
        <taxon>Fungi</taxon>
        <taxon>Dikarya</taxon>
        <taxon>Basidiomycota</taxon>
        <taxon>Agaricomycotina</taxon>
        <taxon>Agaricomycetes</taxon>
        <taxon>Agaricomycetidae</taxon>
        <taxon>Agaricales</taxon>
        <taxon>Agaricineae</taxon>
        <taxon>Hymenogastraceae</taxon>
        <taxon>Gymnopilus</taxon>
    </lineage>
</organism>
<proteinExistence type="predicted"/>
<dbReference type="EMBL" id="NHYE01005564">
    <property type="protein sequence ID" value="PPQ69727.1"/>
    <property type="molecule type" value="Genomic_DNA"/>
</dbReference>
<accession>A0A409VU07</accession>
<evidence type="ECO:0000313" key="2">
    <source>
        <dbReference type="Proteomes" id="UP000284706"/>
    </source>
</evidence>
<name>A0A409VU07_9AGAR</name>
<dbReference type="InParanoid" id="A0A409VU07"/>